<organism evidence="2">
    <name type="scientific">marine metagenome</name>
    <dbReference type="NCBI Taxonomy" id="408172"/>
    <lineage>
        <taxon>unclassified sequences</taxon>
        <taxon>metagenomes</taxon>
        <taxon>ecological metagenomes</taxon>
    </lineage>
</organism>
<sequence length="50" mass="5814">MLSPVLRSDPLRFFRRQWEDPPPVADDGLGQLRRDSDDQFRLDREASGEA</sequence>
<feature type="region of interest" description="Disordered" evidence="1">
    <location>
        <begin position="16"/>
        <end position="50"/>
    </location>
</feature>
<gene>
    <name evidence="2" type="ORF">METZ01_LOCUS340881</name>
</gene>
<dbReference type="AlphaFoldDB" id="A0A382QST1"/>
<feature type="non-terminal residue" evidence="2">
    <location>
        <position position="50"/>
    </location>
</feature>
<evidence type="ECO:0000313" key="2">
    <source>
        <dbReference type="EMBL" id="SVC88027.1"/>
    </source>
</evidence>
<proteinExistence type="predicted"/>
<feature type="compositionally biased region" description="Basic and acidic residues" evidence="1">
    <location>
        <begin position="32"/>
        <end position="50"/>
    </location>
</feature>
<name>A0A382QST1_9ZZZZ</name>
<dbReference type="EMBL" id="UINC01116348">
    <property type="protein sequence ID" value="SVC88027.1"/>
    <property type="molecule type" value="Genomic_DNA"/>
</dbReference>
<protein>
    <submittedName>
        <fullName evidence="2">Uncharacterized protein</fullName>
    </submittedName>
</protein>
<accession>A0A382QST1</accession>
<reference evidence="2" key="1">
    <citation type="submission" date="2018-05" db="EMBL/GenBank/DDBJ databases">
        <authorList>
            <person name="Lanie J.A."/>
            <person name="Ng W.-L."/>
            <person name="Kazmierczak K.M."/>
            <person name="Andrzejewski T.M."/>
            <person name="Davidsen T.M."/>
            <person name="Wayne K.J."/>
            <person name="Tettelin H."/>
            <person name="Glass J.I."/>
            <person name="Rusch D."/>
            <person name="Podicherti R."/>
            <person name="Tsui H.-C.T."/>
            <person name="Winkler M.E."/>
        </authorList>
    </citation>
    <scope>NUCLEOTIDE SEQUENCE</scope>
</reference>
<evidence type="ECO:0000256" key="1">
    <source>
        <dbReference type="SAM" id="MobiDB-lite"/>
    </source>
</evidence>